<name>A0ABU6A7B7_9PSEU</name>
<dbReference type="RefSeq" id="WP_324264936.1">
    <property type="nucleotide sequence ID" value="NZ_JAWLNX010000004.1"/>
</dbReference>
<organism evidence="1 2">
    <name type="scientific">Saccharopolyspora mangrovi</name>
    <dbReference type="NCBI Taxonomy" id="3082379"/>
    <lineage>
        <taxon>Bacteria</taxon>
        <taxon>Bacillati</taxon>
        <taxon>Actinomycetota</taxon>
        <taxon>Actinomycetes</taxon>
        <taxon>Pseudonocardiales</taxon>
        <taxon>Pseudonocardiaceae</taxon>
        <taxon>Saccharopolyspora</taxon>
    </lineage>
</organism>
<keyword evidence="2" id="KW-1185">Reference proteome</keyword>
<reference evidence="1 2" key="1">
    <citation type="submission" date="2023-10" db="EMBL/GenBank/DDBJ databases">
        <title>Saccharopolyspora sp. nov., isolated from mangrove soil.</title>
        <authorList>
            <person name="Lu Y."/>
            <person name="Liu W."/>
        </authorList>
    </citation>
    <scope>NUCLEOTIDE SEQUENCE [LARGE SCALE GENOMIC DNA]</scope>
    <source>
        <strain evidence="1 2">S2-29</strain>
    </source>
</reference>
<dbReference type="EMBL" id="JAWLNX010000004">
    <property type="protein sequence ID" value="MEB3367385.1"/>
    <property type="molecule type" value="Genomic_DNA"/>
</dbReference>
<protein>
    <submittedName>
        <fullName evidence="1">Uncharacterized protein</fullName>
    </submittedName>
</protein>
<evidence type="ECO:0000313" key="1">
    <source>
        <dbReference type="EMBL" id="MEB3367385.1"/>
    </source>
</evidence>
<gene>
    <name evidence="1" type="ORF">R4I43_08195</name>
</gene>
<proteinExistence type="predicted"/>
<comment type="caution">
    <text evidence="1">The sequence shown here is derived from an EMBL/GenBank/DDBJ whole genome shotgun (WGS) entry which is preliminary data.</text>
</comment>
<dbReference type="Proteomes" id="UP001327093">
    <property type="component" value="Unassembled WGS sequence"/>
</dbReference>
<accession>A0ABU6A7B7</accession>
<sequence>MYDTNDINVYVGNHVLFTDGPLGELTIREGVVRKTSTTMVWVEPTDGADTAEVVLLRRNAVKT</sequence>
<evidence type="ECO:0000313" key="2">
    <source>
        <dbReference type="Proteomes" id="UP001327093"/>
    </source>
</evidence>